<comment type="caution">
    <text evidence="2">The sequence shown here is derived from an EMBL/GenBank/DDBJ whole genome shotgun (WGS) entry which is preliminary data.</text>
</comment>
<keyword evidence="3" id="KW-1185">Reference proteome</keyword>
<proteinExistence type="predicted"/>
<keyword evidence="1" id="KW-0812">Transmembrane</keyword>
<gene>
    <name evidence="2" type="ORF">SAMN05421679_108144</name>
</gene>
<keyword evidence="1" id="KW-1133">Transmembrane helix</keyword>
<feature type="transmembrane region" description="Helical" evidence="1">
    <location>
        <begin position="82"/>
        <end position="101"/>
    </location>
</feature>
<keyword evidence="1" id="KW-0472">Membrane</keyword>
<feature type="transmembrane region" description="Helical" evidence="1">
    <location>
        <begin position="12"/>
        <end position="30"/>
    </location>
</feature>
<reference evidence="2 3" key="1">
    <citation type="submission" date="2017-05" db="EMBL/GenBank/DDBJ databases">
        <authorList>
            <person name="Varghese N."/>
            <person name="Submissions S."/>
        </authorList>
    </citation>
    <scope>NUCLEOTIDE SEQUENCE [LARGE SCALE GENOMIC DNA]</scope>
    <source>
        <strain evidence="2 3">DSM 18015</strain>
    </source>
</reference>
<evidence type="ECO:0000313" key="2">
    <source>
        <dbReference type="EMBL" id="SMP96213.1"/>
    </source>
</evidence>
<organism evidence="2 3">
    <name type="scientific">Epilithonimonas pallida</name>
    <dbReference type="NCBI Taxonomy" id="373671"/>
    <lineage>
        <taxon>Bacteria</taxon>
        <taxon>Pseudomonadati</taxon>
        <taxon>Bacteroidota</taxon>
        <taxon>Flavobacteriia</taxon>
        <taxon>Flavobacteriales</taxon>
        <taxon>Weeksellaceae</taxon>
        <taxon>Chryseobacterium group</taxon>
        <taxon>Epilithonimonas</taxon>
    </lineage>
</organism>
<evidence type="ECO:0000256" key="1">
    <source>
        <dbReference type="SAM" id="Phobius"/>
    </source>
</evidence>
<name>A0ABY1R735_9FLAO</name>
<sequence length="144" mass="16345">MKKIKTIKSTLIIFSIIVFIISLFQPAFFIDREDSDAYSNSLFLLALGWMSFLGGGFVPFIIWLANPIYIISIFLISKSFKFGIITSLWSIFLAIIFANLNSILTSESGSDSKITYLGLGYYLWISSFVILFISSVINLKYFNK</sequence>
<dbReference type="Proteomes" id="UP001158050">
    <property type="component" value="Unassembled WGS sequence"/>
</dbReference>
<accession>A0ABY1R735</accession>
<evidence type="ECO:0000313" key="3">
    <source>
        <dbReference type="Proteomes" id="UP001158050"/>
    </source>
</evidence>
<dbReference type="EMBL" id="FXUO01000008">
    <property type="protein sequence ID" value="SMP96213.1"/>
    <property type="molecule type" value="Genomic_DNA"/>
</dbReference>
<dbReference type="RefSeq" id="WP_283417739.1">
    <property type="nucleotide sequence ID" value="NZ_FXUO01000008.1"/>
</dbReference>
<protein>
    <submittedName>
        <fullName evidence="2">Uncharacterized protein</fullName>
    </submittedName>
</protein>
<feature type="transmembrane region" description="Helical" evidence="1">
    <location>
        <begin position="121"/>
        <end position="142"/>
    </location>
</feature>
<feature type="transmembrane region" description="Helical" evidence="1">
    <location>
        <begin position="42"/>
        <end position="70"/>
    </location>
</feature>